<comment type="pathway">
    <text evidence="10">Lipid metabolism; phospholipid metabolism.</text>
</comment>
<evidence type="ECO:0000256" key="8">
    <source>
        <dbReference type="ARBA" id="ARBA00023209"/>
    </source>
</evidence>
<keyword evidence="12" id="KW-1185">Reference proteome</keyword>
<comment type="subcellular location">
    <subcellularLocation>
        <location evidence="10">Cell membrane</location>
        <topology evidence="10">Multi-pass membrane protein</topology>
    </subcellularLocation>
</comment>
<feature type="transmembrane region" description="Helical" evidence="10">
    <location>
        <begin position="58"/>
        <end position="79"/>
    </location>
</feature>
<proteinExistence type="inferred from homology"/>
<dbReference type="Pfam" id="PF02660">
    <property type="entry name" value="G3P_acyltransf"/>
    <property type="match status" value="1"/>
</dbReference>
<evidence type="ECO:0000256" key="2">
    <source>
        <dbReference type="ARBA" id="ARBA00022516"/>
    </source>
</evidence>
<keyword evidence="1 10" id="KW-1003">Cell membrane</keyword>
<evidence type="ECO:0000256" key="3">
    <source>
        <dbReference type="ARBA" id="ARBA00022679"/>
    </source>
</evidence>
<protein>
    <recommendedName>
        <fullName evidence="10">Glycerol-3-phosphate acyltransferase</fullName>
    </recommendedName>
    <alternativeName>
        <fullName evidence="10">Acyl-PO4 G3P acyltransferase</fullName>
    </alternativeName>
    <alternativeName>
        <fullName evidence="10">Acyl-phosphate--glycerol-3-phosphate acyltransferase</fullName>
    </alternativeName>
    <alternativeName>
        <fullName evidence="10">G3P acyltransferase</fullName>
        <shortName evidence="10">GPAT</shortName>
        <ecNumber evidence="10">2.3.1.275</ecNumber>
    </alternativeName>
    <alternativeName>
        <fullName evidence="10">Lysophosphatidic acid synthase</fullName>
        <shortName evidence="10">LPA synthase</shortName>
    </alternativeName>
</protein>
<dbReference type="Proteomes" id="UP000186341">
    <property type="component" value="Unassembled WGS sequence"/>
</dbReference>
<comment type="catalytic activity">
    <reaction evidence="10">
        <text>an acyl phosphate + sn-glycerol 3-phosphate = a 1-acyl-sn-glycero-3-phosphate + phosphate</text>
        <dbReference type="Rhea" id="RHEA:34075"/>
        <dbReference type="ChEBI" id="CHEBI:43474"/>
        <dbReference type="ChEBI" id="CHEBI:57597"/>
        <dbReference type="ChEBI" id="CHEBI:57970"/>
        <dbReference type="ChEBI" id="CHEBI:59918"/>
        <dbReference type="EC" id="2.3.1.275"/>
    </reaction>
</comment>
<feature type="transmembrane region" description="Helical" evidence="10">
    <location>
        <begin position="6"/>
        <end position="28"/>
    </location>
</feature>
<feature type="transmembrane region" description="Helical" evidence="10">
    <location>
        <begin position="147"/>
        <end position="168"/>
    </location>
</feature>
<dbReference type="PANTHER" id="PTHR30309">
    <property type="entry name" value="INNER MEMBRANE PROTEIN YGIH"/>
    <property type="match status" value="1"/>
</dbReference>
<keyword evidence="9 10" id="KW-1208">Phospholipid metabolism</keyword>
<dbReference type="SMART" id="SM01207">
    <property type="entry name" value="G3P_acyltransf"/>
    <property type="match status" value="1"/>
</dbReference>
<dbReference type="UniPathway" id="UPA00085"/>
<evidence type="ECO:0000256" key="7">
    <source>
        <dbReference type="ARBA" id="ARBA00023136"/>
    </source>
</evidence>
<keyword evidence="7 10" id="KW-0472">Membrane</keyword>
<dbReference type="OrthoDB" id="9777124at2"/>
<accession>A0A1U7NG51</accession>
<comment type="caution">
    <text evidence="11">The sequence shown here is derived from an EMBL/GenBank/DDBJ whole genome shotgun (WGS) entry which is preliminary data.</text>
</comment>
<evidence type="ECO:0000256" key="6">
    <source>
        <dbReference type="ARBA" id="ARBA00023098"/>
    </source>
</evidence>
<keyword evidence="5 10" id="KW-1133">Transmembrane helix</keyword>
<keyword evidence="3 10" id="KW-0808">Transferase</keyword>
<dbReference type="GO" id="GO:0005886">
    <property type="term" value="C:plasma membrane"/>
    <property type="evidence" value="ECO:0007669"/>
    <property type="project" value="UniProtKB-SubCell"/>
</dbReference>
<evidence type="ECO:0000256" key="5">
    <source>
        <dbReference type="ARBA" id="ARBA00022989"/>
    </source>
</evidence>
<dbReference type="AlphaFoldDB" id="A0A1U7NG51"/>
<comment type="similarity">
    <text evidence="10">Belongs to the PlsY family.</text>
</comment>
<comment type="subunit">
    <text evidence="10">Probably interacts with PlsX.</text>
</comment>
<sequence length="210" mass="22619">MNTNLILMTLLCIVGGYLIGSIPFALVIGKVFYKTDLRQHGSGNPGGTNAGRVLGKKAGIAVIVLDVLKVVLAIGLSSLVSGPAALLSGLACCIGHCYPVFAHFKGGKAVATMFGFLLGISIFVFANAFYFLCPLIMFFLMLYLYKWVSLASIAAAVSSSLLIMAMNWSMSIESVLLICGSWLLTLLVIYRHSLNIEKIRNGKESKISWM</sequence>
<keyword evidence="2 10" id="KW-0444">Lipid biosynthesis</keyword>
<dbReference type="GO" id="GO:0008654">
    <property type="term" value="P:phospholipid biosynthetic process"/>
    <property type="evidence" value="ECO:0007669"/>
    <property type="project" value="UniProtKB-UniRule"/>
</dbReference>
<evidence type="ECO:0000256" key="9">
    <source>
        <dbReference type="ARBA" id="ARBA00023264"/>
    </source>
</evidence>
<evidence type="ECO:0000313" key="11">
    <source>
        <dbReference type="EMBL" id="OLU39784.1"/>
    </source>
</evidence>
<keyword evidence="4 10" id="KW-0812">Transmembrane</keyword>
<gene>
    <name evidence="10" type="primary">plsY</name>
    <name evidence="11" type="ORF">BO222_06200</name>
</gene>
<evidence type="ECO:0000256" key="10">
    <source>
        <dbReference type="HAMAP-Rule" id="MF_01043"/>
    </source>
</evidence>
<dbReference type="HAMAP" id="MF_01043">
    <property type="entry name" value="PlsY"/>
    <property type="match status" value="1"/>
</dbReference>
<dbReference type="RefSeq" id="WP_075819370.1">
    <property type="nucleotide sequence ID" value="NZ_CAJUTZ010000139.1"/>
</dbReference>
<dbReference type="EC" id="2.3.1.275" evidence="10"/>
<name>A0A1U7NG51_9FIRM</name>
<dbReference type="NCBIfam" id="TIGR00023">
    <property type="entry name" value="glycerol-3-phosphate 1-O-acyltransferase PlsY"/>
    <property type="match status" value="1"/>
</dbReference>
<evidence type="ECO:0000313" key="12">
    <source>
        <dbReference type="Proteomes" id="UP000186341"/>
    </source>
</evidence>
<keyword evidence="8 10" id="KW-0594">Phospholipid biosynthesis</keyword>
<dbReference type="GeneID" id="82202796"/>
<feature type="transmembrane region" description="Helical" evidence="10">
    <location>
        <begin position="175"/>
        <end position="193"/>
    </location>
</feature>
<comment type="function">
    <text evidence="10">Catalyzes the transfer of an acyl group from acyl-phosphate (acyl-PO(4)) to glycerol-3-phosphate (G3P) to form lysophosphatidic acid (LPA). This enzyme utilizes acyl-phosphate as fatty acyl donor, but not acyl-CoA or acyl-ACP.</text>
</comment>
<dbReference type="PANTHER" id="PTHR30309:SF0">
    <property type="entry name" value="GLYCEROL-3-PHOSPHATE ACYLTRANSFERASE-RELATED"/>
    <property type="match status" value="1"/>
</dbReference>
<dbReference type="EMBL" id="MPJW01000126">
    <property type="protein sequence ID" value="OLU39784.1"/>
    <property type="molecule type" value="Genomic_DNA"/>
</dbReference>
<evidence type="ECO:0000256" key="1">
    <source>
        <dbReference type="ARBA" id="ARBA00022475"/>
    </source>
</evidence>
<keyword evidence="6 10" id="KW-0443">Lipid metabolism</keyword>
<organism evidence="11 12">
    <name type="scientific">Ileibacterium valens</name>
    <dbReference type="NCBI Taxonomy" id="1862668"/>
    <lineage>
        <taxon>Bacteria</taxon>
        <taxon>Bacillati</taxon>
        <taxon>Bacillota</taxon>
        <taxon>Erysipelotrichia</taxon>
        <taxon>Erysipelotrichales</taxon>
        <taxon>Erysipelotrichaceae</taxon>
        <taxon>Ileibacterium</taxon>
    </lineage>
</organism>
<keyword evidence="11" id="KW-0012">Acyltransferase</keyword>
<reference evidence="11 12" key="1">
    <citation type="submission" date="2016-11" db="EMBL/GenBank/DDBJ databases">
        <title>Description of two novel members of the family Erysipelotrichaceae: Ileibacterium lipovorans gen. nov., sp. nov. and Dubosiella newyorkensis, gen. nov., sp. nov.</title>
        <authorList>
            <person name="Cox L.M."/>
            <person name="Sohn J."/>
            <person name="Tyrrell K.L."/>
            <person name="Citron D.M."/>
            <person name="Lawson P.A."/>
            <person name="Patel N.B."/>
            <person name="Iizumi T."/>
            <person name="Perez-Perez G.I."/>
            <person name="Goldstein E.J."/>
            <person name="Blaser M.J."/>
        </authorList>
    </citation>
    <scope>NUCLEOTIDE SEQUENCE [LARGE SCALE GENOMIC DNA]</scope>
    <source>
        <strain evidence="11 12">NYU-BL-A3</strain>
    </source>
</reference>
<dbReference type="GO" id="GO:0043772">
    <property type="term" value="F:acyl-phosphate glycerol-3-phosphate acyltransferase activity"/>
    <property type="evidence" value="ECO:0007669"/>
    <property type="project" value="UniProtKB-UniRule"/>
</dbReference>
<feature type="transmembrane region" description="Helical" evidence="10">
    <location>
        <begin position="116"/>
        <end position="141"/>
    </location>
</feature>
<evidence type="ECO:0000256" key="4">
    <source>
        <dbReference type="ARBA" id="ARBA00022692"/>
    </source>
</evidence>
<dbReference type="InterPro" id="IPR003811">
    <property type="entry name" value="G3P_acylTferase_PlsY"/>
</dbReference>